<dbReference type="EMBL" id="CATQJA010002664">
    <property type="protein sequence ID" value="CAJ0582113.1"/>
    <property type="molecule type" value="Genomic_DNA"/>
</dbReference>
<evidence type="ECO:0000313" key="2">
    <source>
        <dbReference type="EMBL" id="CAJ0582113.1"/>
    </source>
</evidence>
<keyword evidence="3" id="KW-1185">Reference proteome</keyword>
<evidence type="ECO:0000313" key="3">
    <source>
        <dbReference type="Proteomes" id="UP001177023"/>
    </source>
</evidence>
<feature type="non-terminal residue" evidence="2">
    <location>
        <position position="342"/>
    </location>
</feature>
<reference evidence="2" key="1">
    <citation type="submission" date="2023-06" db="EMBL/GenBank/DDBJ databases">
        <authorList>
            <person name="Delattre M."/>
        </authorList>
    </citation>
    <scope>NUCLEOTIDE SEQUENCE</scope>
    <source>
        <strain evidence="2">AF72</strain>
    </source>
</reference>
<evidence type="ECO:0000256" key="1">
    <source>
        <dbReference type="SAM" id="MobiDB-lite"/>
    </source>
</evidence>
<proteinExistence type="predicted"/>
<feature type="compositionally biased region" description="Polar residues" evidence="1">
    <location>
        <begin position="55"/>
        <end position="66"/>
    </location>
</feature>
<name>A0AA36D994_9BILA</name>
<feature type="compositionally biased region" description="Basic and acidic residues" evidence="1">
    <location>
        <begin position="1"/>
        <end position="54"/>
    </location>
</feature>
<feature type="compositionally biased region" description="Low complexity" evidence="1">
    <location>
        <begin position="205"/>
        <end position="216"/>
    </location>
</feature>
<feature type="region of interest" description="Disordered" evidence="1">
    <location>
        <begin position="1"/>
        <end position="342"/>
    </location>
</feature>
<feature type="compositionally biased region" description="Basic and acidic residues" evidence="1">
    <location>
        <begin position="317"/>
        <end position="327"/>
    </location>
</feature>
<protein>
    <submittedName>
        <fullName evidence="2">Uncharacterized protein</fullName>
    </submittedName>
</protein>
<dbReference type="AlphaFoldDB" id="A0AA36D994"/>
<gene>
    <name evidence="2" type="ORF">MSPICULIGERA_LOCUS20256</name>
</gene>
<accession>A0AA36D994</accession>
<comment type="caution">
    <text evidence="2">The sequence shown here is derived from an EMBL/GenBank/DDBJ whole genome shotgun (WGS) entry which is preliminary data.</text>
</comment>
<feature type="compositionally biased region" description="Basic and acidic residues" evidence="1">
    <location>
        <begin position="149"/>
        <end position="188"/>
    </location>
</feature>
<feature type="compositionally biased region" description="Basic and acidic residues" evidence="1">
    <location>
        <begin position="217"/>
        <end position="304"/>
    </location>
</feature>
<organism evidence="2 3">
    <name type="scientific">Mesorhabditis spiculigera</name>
    <dbReference type="NCBI Taxonomy" id="96644"/>
    <lineage>
        <taxon>Eukaryota</taxon>
        <taxon>Metazoa</taxon>
        <taxon>Ecdysozoa</taxon>
        <taxon>Nematoda</taxon>
        <taxon>Chromadorea</taxon>
        <taxon>Rhabditida</taxon>
        <taxon>Rhabditina</taxon>
        <taxon>Rhabditomorpha</taxon>
        <taxon>Rhabditoidea</taxon>
        <taxon>Rhabditidae</taxon>
        <taxon>Mesorhabditinae</taxon>
        <taxon>Mesorhabditis</taxon>
    </lineage>
</organism>
<feature type="compositionally biased region" description="Low complexity" evidence="1">
    <location>
        <begin position="108"/>
        <end position="117"/>
    </location>
</feature>
<sequence>MEKSRAARSSEEEAELDKKIAQIRERNEKIQQRAQEIEADKLKASGKTTDDSKASKTSPTQASGNKTKGGVWDREWDKGKTPAEQWRENVPSMEITDRDGGGRWNENGGQSSGSRGQRGQRRPNNAPQNVQRKTDGAPAVGGRLAGRISFDKQRTSADSKNGKPTEKRQERSDLKIEVKTPDNRDKRQQPNRPQKNKSSDRPERNNNNSGNNNTHGNHSEQKSGRPRRESDNHAVKTIVHDLVAKIVRQERQAERLPKSKENTDAKPEEAGLAEEKPAEVKPAEEAKPETKPETKPEAQDEASTKDSSPALEEVAEKEDKSQTEETKLSLVTESIVRPQIVA</sequence>
<dbReference type="Proteomes" id="UP001177023">
    <property type="component" value="Unassembled WGS sequence"/>
</dbReference>
<feature type="compositionally biased region" description="Basic and acidic residues" evidence="1">
    <location>
        <begin position="71"/>
        <end position="87"/>
    </location>
</feature>